<dbReference type="EMBL" id="JAYMYQ010000002">
    <property type="protein sequence ID" value="KAK7350392.1"/>
    <property type="molecule type" value="Genomic_DNA"/>
</dbReference>
<reference evidence="1 2" key="1">
    <citation type="submission" date="2024-01" db="EMBL/GenBank/DDBJ databases">
        <title>The genomes of 5 underutilized Papilionoideae crops provide insights into root nodulation and disease resistanc.</title>
        <authorList>
            <person name="Jiang F."/>
        </authorList>
    </citation>
    <scope>NUCLEOTIDE SEQUENCE [LARGE SCALE GENOMIC DNA]</scope>
    <source>
        <strain evidence="1">LVBAO_FW01</strain>
        <tissue evidence="1">Leaves</tissue>
    </source>
</reference>
<evidence type="ECO:0000313" key="1">
    <source>
        <dbReference type="EMBL" id="KAK7350392.1"/>
    </source>
</evidence>
<organism evidence="1 2">
    <name type="scientific">Canavalia gladiata</name>
    <name type="common">Sword bean</name>
    <name type="synonym">Dolichos gladiatus</name>
    <dbReference type="NCBI Taxonomy" id="3824"/>
    <lineage>
        <taxon>Eukaryota</taxon>
        <taxon>Viridiplantae</taxon>
        <taxon>Streptophyta</taxon>
        <taxon>Embryophyta</taxon>
        <taxon>Tracheophyta</taxon>
        <taxon>Spermatophyta</taxon>
        <taxon>Magnoliopsida</taxon>
        <taxon>eudicotyledons</taxon>
        <taxon>Gunneridae</taxon>
        <taxon>Pentapetalae</taxon>
        <taxon>rosids</taxon>
        <taxon>fabids</taxon>
        <taxon>Fabales</taxon>
        <taxon>Fabaceae</taxon>
        <taxon>Papilionoideae</taxon>
        <taxon>50 kb inversion clade</taxon>
        <taxon>NPAAA clade</taxon>
        <taxon>indigoferoid/millettioid clade</taxon>
        <taxon>Phaseoleae</taxon>
        <taxon>Canavalia</taxon>
    </lineage>
</organism>
<name>A0AAN9ME98_CANGL</name>
<sequence length="115" mass="13672">MNRICDVYIIADLTSLNSCVLSNPRETKICSGFAPQLPKRSLPSALLKSRLLRTADNYKNFYWQRHSHSLYAQDQNWPLYWAPFQYYTSNWEAMQYCMHGDMHVQARLYMAFQNH</sequence>
<dbReference type="Proteomes" id="UP001367508">
    <property type="component" value="Unassembled WGS sequence"/>
</dbReference>
<proteinExistence type="predicted"/>
<gene>
    <name evidence="1" type="ORF">VNO77_08977</name>
</gene>
<protein>
    <submittedName>
        <fullName evidence="1">Uncharacterized protein</fullName>
    </submittedName>
</protein>
<evidence type="ECO:0000313" key="2">
    <source>
        <dbReference type="Proteomes" id="UP001367508"/>
    </source>
</evidence>
<comment type="caution">
    <text evidence="1">The sequence shown here is derived from an EMBL/GenBank/DDBJ whole genome shotgun (WGS) entry which is preliminary data.</text>
</comment>
<accession>A0AAN9ME98</accession>
<dbReference type="AlphaFoldDB" id="A0AAN9ME98"/>
<keyword evidence="2" id="KW-1185">Reference proteome</keyword>